<protein>
    <submittedName>
        <fullName evidence="1">Uncharacterized protein</fullName>
    </submittedName>
</protein>
<proteinExistence type="predicted"/>
<dbReference type="Proteomes" id="UP001152747">
    <property type="component" value="Unassembled WGS sequence"/>
</dbReference>
<comment type="caution">
    <text evidence="1">The sequence shown here is derived from an EMBL/GenBank/DDBJ whole genome shotgun (WGS) entry which is preliminary data.</text>
</comment>
<gene>
    <name evidence="1" type="ORF">CAMP_LOCUS8702</name>
</gene>
<accession>A0A9P1N320</accession>
<evidence type="ECO:0000313" key="2">
    <source>
        <dbReference type="Proteomes" id="UP001152747"/>
    </source>
</evidence>
<evidence type="ECO:0000313" key="1">
    <source>
        <dbReference type="EMBL" id="CAI5446065.1"/>
    </source>
</evidence>
<organism evidence="1 2">
    <name type="scientific">Caenorhabditis angaria</name>
    <dbReference type="NCBI Taxonomy" id="860376"/>
    <lineage>
        <taxon>Eukaryota</taxon>
        <taxon>Metazoa</taxon>
        <taxon>Ecdysozoa</taxon>
        <taxon>Nematoda</taxon>
        <taxon>Chromadorea</taxon>
        <taxon>Rhabditida</taxon>
        <taxon>Rhabditina</taxon>
        <taxon>Rhabditomorpha</taxon>
        <taxon>Rhabditoidea</taxon>
        <taxon>Rhabditidae</taxon>
        <taxon>Peloderinae</taxon>
        <taxon>Caenorhabditis</taxon>
    </lineage>
</organism>
<reference evidence="1" key="1">
    <citation type="submission" date="2022-11" db="EMBL/GenBank/DDBJ databases">
        <authorList>
            <person name="Kikuchi T."/>
        </authorList>
    </citation>
    <scope>NUCLEOTIDE SEQUENCE</scope>
    <source>
        <strain evidence="1">PS1010</strain>
    </source>
</reference>
<name>A0A9P1N320_9PELO</name>
<keyword evidence="2" id="KW-1185">Reference proteome</keyword>
<sequence length="378" mass="44670">MSIFPDEIELELLYLDQLKNVSEKTRLIIQLFELTSFDDLDQHKDLAISVVLYTFKRLWDTKGRFMGFYLYIVNSIHIDEYQFVDYLIEIYRRGFIDVIPVLNFFACFRLDESRYLNLTVEHLTNFLKMCDIDENRRIIQFFEGGTLEHGSALKRVKKVMMNHYGAAFEEAVEPDDILKKLCEFEVFAEVDDIIELLLPRIYYIMAEDEMFSLRIAMTLAMCGFDRNNKNQSNRMEVIFPIIRFLYKHIQDPYNYDIGKVELAVQLFKNFVDSRIEVFPGIFQPIPIFPDQLTIIYDDLESKMGSSQSTYQAKCIAMLRYKLVDIIRGDNKFPIRMGASFGDAKEIARPERIHYLLECSRNGMLSEDLSYLDEQYVRF</sequence>
<dbReference type="EMBL" id="CANHGI010000003">
    <property type="protein sequence ID" value="CAI5446065.1"/>
    <property type="molecule type" value="Genomic_DNA"/>
</dbReference>
<dbReference type="AlphaFoldDB" id="A0A9P1N320"/>